<organism evidence="2 3">
    <name type="scientific">Candidatus Chlorohelix allophototropha</name>
    <dbReference type="NCBI Taxonomy" id="3003348"/>
    <lineage>
        <taxon>Bacteria</taxon>
        <taxon>Bacillati</taxon>
        <taxon>Chloroflexota</taxon>
        <taxon>Chloroflexia</taxon>
        <taxon>Candidatus Chloroheliales</taxon>
        <taxon>Candidatus Chloroheliaceae</taxon>
        <taxon>Candidatus Chlorohelix</taxon>
    </lineage>
</organism>
<dbReference type="RefSeq" id="WP_341470207.1">
    <property type="nucleotide sequence ID" value="NZ_CP128400.1"/>
</dbReference>
<name>A0A8T7M8C9_9CHLR</name>
<dbReference type="EMBL" id="JACATZ010000003">
    <property type="protein sequence ID" value="NWJ48369.1"/>
    <property type="molecule type" value="Genomic_DNA"/>
</dbReference>
<feature type="domain" description="BFN" evidence="1">
    <location>
        <begin position="1"/>
        <end position="132"/>
    </location>
</feature>
<sequence>MIEAKILSIRMSLVTQHRVVILKEVNAERYLPIWIGAYEADAIAVELQDVSVSRPLTHDLLRSVIGELGAKVTSILINDLHDDTFYARIIMDVGGRHVEVDSRPSDALALAVRVGSQIYVDEAVMDKAGVLLDGQGKEQTKVENPKADKVDDEKLAVFRDFINSLDLDDLGKGKDD</sequence>
<dbReference type="SUPFAM" id="SSF103256">
    <property type="entry name" value="Hypothetical protein TM0160"/>
    <property type="match status" value="1"/>
</dbReference>
<gene>
    <name evidence="2" type="ORF">HXX08_21135</name>
</gene>
<dbReference type="Pfam" id="PF02577">
    <property type="entry name" value="BFN_dom"/>
    <property type="match status" value="1"/>
</dbReference>
<comment type="caution">
    <text evidence="2">The sequence shown here is derived from an EMBL/GenBank/DDBJ whole genome shotgun (WGS) entry which is preliminary data.</text>
</comment>
<dbReference type="GO" id="GO:0004518">
    <property type="term" value="F:nuclease activity"/>
    <property type="evidence" value="ECO:0007669"/>
    <property type="project" value="InterPro"/>
</dbReference>
<evidence type="ECO:0000259" key="1">
    <source>
        <dbReference type="PROSITE" id="PS51658"/>
    </source>
</evidence>
<dbReference type="PANTHER" id="PTHR15160:SF1">
    <property type="entry name" value="VON HIPPEL-LINDAU DISEASE TUMOR SUPPRESSOR"/>
    <property type="match status" value="1"/>
</dbReference>
<dbReference type="InterPro" id="IPR036104">
    <property type="entry name" value="BFN_sf"/>
</dbReference>
<proteinExistence type="predicted"/>
<accession>A0A8T7M8C9</accession>
<dbReference type="AlphaFoldDB" id="A0A8T7M8C9"/>
<dbReference type="PANTHER" id="PTHR15160">
    <property type="entry name" value="VON HIPPEL-LINDAU PROTEIN"/>
    <property type="match status" value="1"/>
</dbReference>
<dbReference type="PROSITE" id="PS51658">
    <property type="entry name" value="BFN"/>
    <property type="match status" value="1"/>
</dbReference>
<evidence type="ECO:0000313" key="2">
    <source>
        <dbReference type="EMBL" id="NWJ48369.1"/>
    </source>
</evidence>
<reference evidence="2 3" key="1">
    <citation type="submission" date="2020-06" db="EMBL/GenBank/DDBJ databases">
        <title>Anoxygenic phototrophic Chloroflexota member uses a Type I reaction center.</title>
        <authorList>
            <person name="Tsuji J.M."/>
            <person name="Shaw N.A."/>
            <person name="Nagashima S."/>
            <person name="Venkiteswaran J."/>
            <person name="Schiff S.L."/>
            <person name="Hanada S."/>
            <person name="Tank M."/>
            <person name="Neufeld J.D."/>
        </authorList>
    </citation>
    <scope>NUCLEOTIDE SEQUENCE [LARGE SCALE GENOMIC DNA]</scope>
    <source>
        <strain evidence="2">L227-S17</strain>
    </source>
</reference>
<dbReference type="Gene3D" id="3.10.690.10">
    <property type="entry name" value="Bifunctional nuclease domain"/>
    <property type="match status" value="1"/>
</dbReference>
<protein>
    <submittedName>
        <fullName evidence="2">Bifunctional nuclease family protein</fullName>
    </submittedName>
</protein>
<dbReference type="Proteomes" id="UP000521676">
    <property type="component" value="Unassembled WGS sequence"/>
</dbReference>
<dbReference type="InterPro" id="IPR003729">
    <property type="entry name" value="Bi_nuclease_dom"/>
</dbReference>
<evidence type="ECO:0000313" key="3">
    <source>
        <dbReference type="Proteomes" id="UP000521676"/>
    </source>
</evidence>